<dbReference type="RefSeq" id="WP_213450006.1">
    <property type="nucleotide sequence ID" value="NZ_CP074406.1"/>
</dbReference>
<gene>
    <name evidence="3" type="ORF">JK386_01430</name>
</gene>
<evidence type="ECO:0000256" key="2">
    <source>
        <dbReference type="SAM" id="Phobius"/>
    </source>
</evidence>
<evidence type="ECO:0008006" key="5">
    <source>
        <dbReference type="Google" id="ProtNLM"/>
    </source>
</evidence>
<dbReference type="PANTHER" id="PTHR37422:SF13">
    <property type="entry name" value="LIPOPOLYSACCHARIDE BIOSYNTHESIS PROTEIN PA4999-RELATED"/>
    <property type="match status" value="1"/>
</dbReference>
<evidence type="ECO:0000256" key="1">
    <source>
        <dbReference type="SAM" id="MobiDB-lite"/>
    </source>
</evidence>
<protein>
    <recommendedName>
        <fullName evidence="5">O-antigen ligase family protein</fullName>
    </recommendedName>
</protein>
<keyword evidence="2" id="KW-1133">Transmembrane helix</keyword>
<keyword evidence="4" id="KW-1185">Reference proteome</keyword>
<accession>A0A938Y6T1</accession>
<feature type="region of interest" description="Disordered" evidence="1">
    <location>
        <begin position="488"/>
        <end position="507"/>
    </location>
</feature>
<feature type="transmembrane region" description="Helical" evidence="2">
    <location>
        <begin position="400"/>
        <end position="425"/>
    </location>
</feature>
<feature type="transmembrane region" description="Helical" evidence="2">
    <location>
        <begin position="56"/>
        <end position="77"/>
    </location>
</feature>
<reference evidence="3" key="1">
    <citation type="submission" date="2021-01" db="EMBL/GenBank/DDBJ databases">
        <title>Novel species in genus Nocardioides.</title>
        <authorList>
            <person name="Zhang G."/>
        </authorList>
    </citation>
    <scope>NUCLEOTIDE SEQUENCE</scope>
    <source>
        <strain evidence="3">Zg-536</strain>
    </source>
</reference>
<dbReference type="PANTHER" id="PTHR37422">
    <property type="entry name" value="TEICHURONIC ACID BIOSYNTHESIS PROTEIN TUAE"/>
    <property type="match status" value="1"/>
</dbReference>
<feature type="transmembrane region" description="Helical" evidence="2">
    <location>
        <begin position="647"/>
        <end position="667"/>
    </location>
</feature>
<feature type="transmembrane region" description="Helical" evidence="2">
    <location>
        <begin position="217"/>
        <end position="235"/>
    </location>
</feature>
<dbReference type="Proteomes" id="UP000663791">
    <property type="component" value="Unassembled WGS sequence"/>
</dbReference>
<evidence type="ECO:0000313" key="4">
    <source>
        <dbReference type="Proteomes" id="UP000663791"/>
    </source>
</evidence>
<comment type="caution">
    <text evidence="3">The sequence shown here is derived from an EMBL/GenBank/DDBJ whole genome shotgun (WGS) entry which is preliminary data.</text>
</comment>
<organism evidence="3 4">
    <name type="scientific">Nocardioides faecalis</name>
    <dbReference type="NCBI Taxonomy" id="2803858"/>
    <lineage>
        <taxon>Bacteria</taxon>
        <taxon>Bacillati</taxon>
        <taxon>Actinomycetota</taxon>
        <taxon>Actinomycetes</taxon>
        <taxon>Propionibacteriales</taxon>
        <taxon>Nocardioidaceae</taxon>
        <taxon>Nocardioides</taxon>
    </lineage>
</organism>
<keyword evidence="2" id="KW-0812">Transmembrane</keyword>
<dbReference type="EMBL" id="JAERTX010000001">
    <property type="protein sequence ID" value="MBM9458556.1"/>
    <property type="molecule type" value="Genomic_DNA"/>
</dbReference>
<feature type="transmembrane region" description="Helical" evidence="2">
    <location>
        <begin position="356"/>
        <end position="379"/>
    </location>
</feature>
<sequence length="674" mass="71631">MASLRAGRHARLALVIGIAGLPLWWFLGVSALLPLIAVPMAVDLWTRGQVRLPRHFGWWLLFLGWVLLGLGTLGAVAPGAEESGGRLMVFGYRFYWYLAITIVLVWLGNTSREKLPDRVVYGLFAWVFVVTTAGGLLGLLAPDLGITTLAERLTPAGLRSNNFVHSMIAAETADVQQVLGDPRARPKAPFPFTNTWGSVMALSLVFLVCRARDLAPVWRWIAVAVGVLAAVPVVASLNRGLWLTLAVSGIGVLVLLSLRHRHAALAALVGVVLALGVLLPSTSLGDTVASRLENPHSNERRGQLVEATVESMTQGSPVVGFGGTRDVQGSFASIAGGSTPECPACGVPPLGTQGQLWLVLFSQGWLGGLFFLTFFLLTLTRTWRCRTTNEAAATFAMGTFLVQLAIYDTLGLSQLMVMVAVALVWREQSEKAGARHAVLRVPRLRDMTRVGALALGGAALGAATLTGHTVQERSTVAVELTSTPTYLATGTAARPSGPETEIDTPRPTSIDTEAALLRSEGVLAEAGRRVHLSAARLRETVGVTAPSNSSVLEVSVTTGATRDPRTAALAVVGAYLTERQHFLELRRTDLIADLTQQLANLDPADALSLPARTYLVNAIEHLRAGSGTVGRVIRVDPPRALAPDPRVPVSSGAALGLLIGVVVLHLAPTGRSRR</sequence>
<evidence type="ECO:0000313" key="3">
    <source>
        <dbReference type="EMBL" id="MBM9458556.1"/>
    </source>
</evidence>
<feature type="transmembrane region" description="Helical" evidence="2">
    <location>
        <begin position="119"/>
        <end position="141"/>
    </location>
</feature>
<feature type="transmembrane region" description="Helical" evidence="2">
    <location>
        <begin position="12"/>
        <end position="36"/>
    </location>
</feature>
<dbReference type="InterPro" id="IPR051533">
    <property type="entry name" value="WaaL-like"/>
</dbReference>
<keyword evidence="2" id="KW-0472">Membrane</keyword>
<dbReference type="AlphaFoldDB" id="A0A938Y6T1"/>
<feature type="transmembrane region" description="Helical" evidence="2">
    <location>
        <begin position="265"/>
        <end position="284"/>
    </location>
</feature>
<name>A0A938Y6T1_9ACTN</name>
<proteinExistence type="predicted"/>
<feature type="transmembrane region" description="Helical" evidence="2">
    <location>
        <begin position="89"/>
        <end position="107"/>
    </location>
</feature>
<feature type="transmembrane region" description="Helical" evidence="2">
    <location>
        <begin position="241"/>
        <end position="258"/>
    </location>
</feature>